<gene>
    <name evidence="2" type="ORF">ACHKAR_09585</name>
</gene>
<evidence type="ECO:0000259" key="1">
    <source>
        <dbReference type="Pfam" id="PF12706"/>
    </source>
</evidence>
<keyword evidence="3" id="KW-1185">Reference proteome</keyword>
<protein>
    <submittedName>
        <fullName evidence="2">MBL fold metallo-hydrolase</fullName>
    </submittedName>
</protein>
<dbReference type="PANTHER" id="PTHR15032">
    <property type="entry name" value="N-ACYL-PHOSPHATIDYLETHANOLAMINE-HYDROLYZING PHOSPHOLIPASE D"/>
    <property type="match status" value="1"/>
</dbReference>
<dbReference type="InterPro" id="IPR024884">
    <property type="entry name" value="NAPE-PLD"/>
</dbReference>
<evidence type="ECO:0000313" key="3">
    <source>
        <dbReference type="Proteomes" id="UP001610063"/>
    </source>
</evidence>
<reference evidence="2 3" key="1">
    <citation type="journal article" date="2013" name="Int. J. Syst. Evol. Microbiol.">
        <title>Marinoscillum luteum sp. nov., isolated from marine sediment.</title>
        <authorList>
            <person name="Cha I.T."/>
            <person name="Park S.J."/>
            <person name="Kim S.J."/>
            <person name="Kim J.G."/>
            <person name="Jung M.Y."/>
            <person name="Shin K.S."/>
            <person name="Kwon K.K."/>
            <person name="Yang S.H."/>
            <person name="Seo Y.S."/>
            <person name="Rhee S.K."/>
        </authorList>
    </citation>
    <scope>NUCLEOTIDE SEQUENCE [LARGE SCALE GENOMIC DNA]</scope>
    <source>
        <strain evidence="2 3">KCTC 23939</strain>
    </source>
</reference>
<dbReference type="SUPFAM" id="SSF56281">
    <property type="entry name" value="Metallo-hydrolase/oxidoreductase"/>
    <property type="match status" value="1"/>
</dbReference>
<comment type="caution">
    <text evidence="2">The sequence shown here is derived from an EMBL/GenBank/DDBJ whole genome shotgun (WGS) entry which is preliminary data.</text>
</comment>
<dbReference type="Proteomes" id="UP001610063">
    <property type="component" value="Unassembled WGS sequence"/>
</dbReference>
<sequence length="341" mass="37853">MLFWILAALTVFIIFALSLGKIISAPGHSGPETSHFNGKKFLNTSGSQAKSVTEVLKWIARRDQGPWAKNYETKVGPKPSSSSESLLITFVNHSTFLIQWNHLNILTDPIWSERCSPFSFVGPQRMRPPGIHFEDLPHIDAVLISHNHYDHLDIPTIRQIEAKWSPVFIVPLGVKAHLDQLGIQNAIELDWWNETNMGITVRSLPAQHFSGRGMFDRDRTLWAGYLLEHGGKKVYFAGDSGYGDLFKEIGKKVGPVDVALIPIGAYLPIWFMSPIHISPVEAVKVHQDVKSAVSVGMHFGTFPLADEGQGKAEEDLILALEAAGVKQGAFIIPEEGKAMRF</sequence>
<feature type="domain" description="Metallo-beta-lactamase" evidence="1">
    <location>
        <begin position="104"/>
        <end position="299"/>
    </location>
</feature>
<accession>A0ABW7N8M2</accession>
<proteinExistence type="predicted"/>
<dbReference type="EMBL" id="JBIPKE010000015">
    <property type="protein sequence ID" value="MFH6983691.1"/>
    <property type="molecule type" value="Genomic_DNA"/>
</dbReference>
<name>A0ABW7N8M2_9BACT</name>
<dbReference type="Pfam" id="PF12706">
    <property type="entry name" value="Lactamase_B_2"/>
    <property type="match status" value="1"/>
</dbReference>
<dbReference type="PANTHER" id="PTHR15032:SF4">
    <property type="entry name" value="N-ACYL-PHOSPHATIDYLETHANOLAMINE-HYDROLYZING PHOSPHOLIPASE D"/>
    <property type="match status" value="1"/>
</dbReference>
<dbReference type="InterPro" id="IPR036866">
    <property type="entry name" value="RibonucZ/Hydroxyglut_hydro"/>
</dbReference>
<dbReference type="RefSeq" id="WP_395417232.1">
    <property type="nucleotide sequence ID" value="NZ_JBIPKE010000015.1"/>
</dbReference>
<dbReference type="PIRSF" id="PIRSF038896">
    <property type="entry name" value="NAPE-PLD"/>
    <property type="match status" value="1"/>
</dbReference>
<dbReference type="Gene3D" id="3.60.15.10">
    <property type="entry name" value="Ribonuclease Z/Hydroxyacylglutathione hydrolase-like"/>
    <property type="match status" value="1"/>
</dbReference>
<dbReference type="InterPro" id="IPR001279">
    <property type="entry name" value="Metallo-B-lactamas"/>
</dbReference>
<evidence type="ECO:0000313" key="2">
    <source>
        <dbReference type="EMBL" id="MFH6983691.1"/>
    </source>
</evidence>
<organism evidence="2 3">
    <name type="scientific">Marinoscillum luteum</name>
    <dbReference type="NCBI Taxonomy" id="861051"/>
    <lineage>
        <taxon>Bacteria</taxon>
        <taxon>Pseudomonadati</taxon>
        <taxon>Bacteroidota</taxon>
        <taxon>Cytophagia</taxon>
        <taxon>Cytophagales</taxon>
        <taxon>Reichenbachiellaceae</taxon>
        <taxon>Marinoscillum</taxon>
    </lineage>
</organism>